<evidence type="ECO:0000259" key="4">
    <source>
        <dbReference type="Pfam" id="PF01551"/>
    </source>
</evidence>
<evidence type="ECO:0000259" key="5">
    <source>
        <dbReference type="Pfam" id="PF24568"/>
    </source>
</evidence>
<dbReference type="Pfam" id="PF24568">
    <property type="entry name" value="CC_PcsB"/>
    <property type="match status" value="1"/>
</dbReference>
<dbReference type="eggNOG" id="COG4942">
    <property type="taxonomic scope" value="Bacteria"/>
</dbReference>
<dbReference type="AlphaFoldDB" id="A8MJ11"/>
<dbReference type="Gene3D" id="2.70.70.10">
    <property type="entry name" value="Glucose Permease (Domain IIA)"/>
    <property type="match status" value="1"/>
</dbReference>
<dbReference type="KEGG" id="aoe:Clos_2260"/>
<keyword evidence="2" id="KW-0175">Coiled coil</keyword>
<evidence type="ECO:0000256" key="3">
    <source>
        <dbReference type="SAM" id="SignalP"/>
    </source>
</evidence>
<dbReference type="InterPro" id="IPR016047">
    <property type="entry name" value="M23ase_b-sheet_dom"/>
</dbReference>
<dbReference type="RefSeq" id="WP_012160100.1">
    <property type="nucleotide sequence ID" value="NC_009922.1"/>
</dbReference>
<accession>A8MJ11</accession>
<evidence type="ECO:0000256" key="1">
    <source>
        <dbReference type="ARBA" id="ARBA00022729"/>
    </source>
</evidence>
<dbReference type="Gene3D" id="6.10.250.3150">
    <property type="match status" value="1"/>
</dbReference>
<dbReference type="Pfam" id="PF01551">
    <property type="entry name" value="Peptidase_M23"/>
    <property type="match status" value="1"/>
</dbReference>
<gene>
    <name evidence="6" type="ordered locus">Clos_2260</name>
</gene>
<keyword evidence="7" id="KW-1185">Reference proteome</keyword>
<dbReference type="PANTHER" id="PTHR21666">
    <property type="entry name" value="PEPTIDASE-RELATED"/>
    <property type="match status" value="1"/>
</dbReference>
<sequence>MKRKHGMALLIILTMATTSLFSFADTAKQITDDLNAKKAEQKKLTNEINKVKKQETQVLAKIQSLEGEIDRSEGEIETLKNKISNTENRISTAIHNIEVAEQNIGHKQDVMGERVNIMYRNGNIGYAEVLLNSKSLTDLLTNLDMVKKIVNHDVELLKEMEAQKAIIEEEKMTLENQKKQLVSLKASVEEKQEKLVVSRGEQEKYRKDLAQNKVELEKMLDQNKKDADNLTNKLRSLQSSSAYVGGVLQWPTPGYTNITSPFGNRIHPILKTKKFHTGIDIGAPNGKNVIAAGAGKVITAGTLGSYGKAVIIDHGGGIMTLYAHNSKLLVSNGDTVTSGQVIALIGSTGASTGPHLHFEVRKNGQYVDPIPYLKGK</sequence>
<name>A8MJ11_ALKOO</name>
<dbReference type="MEROPS" id="M23.009"/>
<dbReference type="InterPro" id="IPR050570">
    <property type="entry name" value="Cell_wall_metabolism_enzyme"/>
</dbReference>
<protein>
    <submittedName>
        <fullName evidence="6">Peptidase M23B</fullName>
    </submittedName>
</protein>
<reference evidence="7" key="1">
    <citation type="submission" date="2007-10" db="EMBL/GenBank/DDBJ databases">
        <title>Complete genome of Alkaliphilus oremlandii OhILAs.</title>
        <authorList>
            <person name="Copeland A."/>
            <person name="Lucas S."/>
            <person name="Lapidus A."/>
            <person name="Barry K."/>
            <person name="Detter J.C."/>
            <person name="Glavina del Rio T."/>
            <person name="Hammon N."/>
            <person name="Israni S."/>
            <person name="Dalin E."/>
            <person name="Tice H."/>
            <person name="Pitluck S."/>
            <person name="Chain P."/>
            <person name="Malfatti S."/>
            <person name="Shin M."/>
            <person name="Vergez L."/>
            <person name="Schmutz J."/>
            <person name="Larimer F."/>
            <person name="Land M."/>
            <person name="Hauser L."/>
            <person name="Kyrpides N."/>
            <person name="Mikhailova N."/>
            <person name="Stolz J.F."/>
            <person name="Dawson A."/>
            <person name="Fisher E."/>
            <person name="Crable B."/>
            <person name="Perera E."/>
            <person name="Lisak J."/>
            <person name="Ranganathan M."/>
            <person name="Basu P."/>
            <person name="Richardson P."/>
        </authorList>
    </citation>
    <scope>NUCLEOTIDE SEQUENCE [LARGE SCALE GENOMIC DNA]</scope>
    <source>
        <strain evidence="7">OhILAs</strain>
    </source>
</reference>
<feature type="chain" id="PRO_5002723723" evidence="3">
    <location>
        <begin position="25"/>
        <end position="376"/>
    </location>
</feature>
<dbReference type="InterPro" id="IPR011055">
    <property type="entry name" value="Dup_hybrid_motif"/>
</dbReference>
<dbReference type="CDD" id="cd12797">
    <property type="entry name" value="M23_peptidase"/>
    <property type="match status" value="1"/>
</dbReference>
<dbReference type="EMBL" id="CP000853">
    <property type="protein sequence ID" value="ABW19793.1"/>
    <property type="molecule type" value="Genomic_DNA"/>
</dbReference>
<dbReference type="GO" id="GO:0004222">
    <property type="term" value="F:metalloendopeptidase activity"/>
    <property type="evidence" value="ECO:0007669"/>
    <property type="project" value="TreeGrafter"/>
</dbReference>
<feature type="signal peptide" evidence="3">
    <location>
        <begin position="1"/>
        <end position="24"/>
    </location>
</feature>
<feature type="domain" description="Peptidoglycan hydrolase PcsB coiled-coil" evidence="5">
    <location>
        <begin position="97"/>
        <end position="169"/>
    </location>
</feature>
<keyword evidence="1 3" id="KW-0732">Signal</keyword>
<evidence type="ECO:0000313" key="7">
    <source>
        <dbReference type="Proteomes" id="UP000000269"/>
    </source>
</evidence>
<organism evidence="6 7">
    <name type="scientific">Alkaliphilus oremlandii (strain OhILAs)</name>
    <name type="common">Clostridium oremlandii (strain OhILAs)</name>
    <dbReference type="NCBI Taxonomy" id="350688"/>
    <lineage>
        <taxon>Bacteria</taxon>
        <taxon>Bacillati</taxon>
        <taxon>Bacillota</taxon>
        <taxon>Clostridia</taxon>
        <taxon>Peptostreptococcales</taxon>
        <taxon>Natronincolaceae</taxon>
        <taxon>Alkaliphilus</taxon>
    </lineage>
</organism>
<proteinExistence type="predicted"/>
<dbReference type="HOGENOM" id="CLU_029425_4_3_9"/>
<dbReference type="STRING" id="350688.Clos_2260"/>
<dbReference type="PANTHER" id="PTHR21666:SF270">
    <property type="entry name" value="MUREIN HYDROLASE ACTIVATOR ENVC"/>
    <property type="match status" value="1"/>
</dbReference>
<feature type="coiled-coil region" evidence="2">
    <location>
        <begin position="157"/>
        <end position="240"/>
    </location>
</feature>
<dbReference type="OrthoDB" id="9809488at2"/>
<evidence type="ECO:0000313" key="6">
    <source>
        <dbReference type="EMBL" id="ABW19793.1"/>
    </source>
</evidence>
<feature type="domain" description="M23ase beta-sheet core" evidence="4">
    <location>
        <begin position="274"/>
        <end position="369"/>
    </location>
</feature>
<evidence type="ECO:0000256" key="2">
    <source>
        <dbReference type="SAM" id="Coils"/>
    </source>
</evidence>
<feature type="coiled-coil region" evidence="2">
    <location>
        <begin position="27"/>
        <end position="103"/>
    </location>
</feature>
<dbReference type="FunFam" id="2.70.70.10:FF:000006">
    <property type="entry name" value="M23 family peptidase"/>
    <property type="match status" value="1"/>
</dbReference>
<dbReference type="InterPro" id="IPR057309">
    <property type="entry name" value="PcsB_CC"/>
</dbReference>
<dbReference type="Proteomes" id="UP000000269">
    <property type="component" value="Chromosome"/>
</dbReference>
<dbReference type="SUPFAM" id="SSF51261">
    <property type="entry name" value="Duplicated hybrid motif"/>
    <property type="match status" value="1"/>
</dbReference>